<dbReference type="GeneID" id="14923626"/>
<dbReference type="KEGG" id="acan:ACA1_081090"/>
<proteinExistence type="predicted"/>
<sequence length="94" mass="11148">MDALDRNCARGKSCPYLHVALDDKDSETPNKKRKGELTHEQEELQRENRLLRDENDTIEKENNQLRLENDDFKQENSRLRRYLEDMGGRSDDTP</sequence>
<feature type="region of interest" description="Disordered" evidence="1">
    <location>
        <begin position="20"/>
        <end position="72"/>
    </location>
</feature>
<gene>
    <name evidence="2" type="ORF">ACA1_081090</name>
</gene>
<protein>
    <submittedName>
        <fullName evidence="2">Uncharacterized protein</fullName>
    </submittedName>
</protein>
<accession>L8HBW8</accession>
<dbReference type="Proteomes" id="UP000011083">
    <property type="component" value="Unassembled WGS sequence"/>
</dbReference>
<keyword evidence="3" id="KW-1185">Reference proteome</keyword>
<evidence type="ECO:0000313" key="2">
    <source>
        <dbReference type="EMBL" id="ELR22680.1"/>
    </source>
</evidence>
<dbReference type="EMBL" id="KB007874">
    <property type="protein sequence ID" value="ELR22680.1"/>
    <property type="molecule type" value="Genomic_DNA"/>
</dbReference>
<evidence type="ECO:0000256" key="1">
    <source>
        <dbReference type="SAM" id="MobiDB-lite"/>
    </source>
</evidence>
<name>L8HBW8_ACACF</name>
<dbReference type="AlphaFoldDB" id="L8HBW8"/>
<reference evidence="2 3" key="1">
    <citation type="journal article" date="2013" name="Genome Biol.">
        <title>Genome of Acanthamoeba castellanii highlights extensive lateral gene transfer and early evolution of tyrosine kinase signaling.</title>
        <authorList>
            <person name="Clarke M."/>
            <person name="Lohan A.J."/>
            <person name="Liu B."/>
            <person name="Lagkouvardos I."/>
            <person name="Roy S."/>
            <person name="Zafar N."/>
            <person name="Bertelli C."/>
            <person name="Schilde C."/>
            <person name="Kianianmomeni A."/>
            <person name="Burglin T.R."/>
            <person name="Frech C."/>
            <person name="Turcotte B."/>
            <person name="Kopec K.O."/>
            <person name="Synnott J.M."/>
            <person name="Choo C."/>
            <person name="Paponov I."/>
            <person name="Finkler A."/>
            <person name="Soon Heng Tan C."/>
            <person name="Hutchins A.P."/>
            <person name="Weinmeier T."/>
            <person name="Rattei T."/>
            <person name="Chu J.S."/>
            <person name="Gimenez G."/>
            <person name="Irimia M."/>
            <person name="Rigden D.J."/>
            <person name="Fitzpatrick D.A."/>
            <person name="Lorenzo-Morales J."/>
            <person name="Bateman A."/>
            <person name="Chiu C.H."/>
            <person name="Tang P."/>
            <person name="Hegemann P."/>
            <person name="Fromm H."/>
            <person name="Raoult D."/>
            <person name="Greub G."/>
            <person name="Miranda-Saavedra D."/>
            <person name="Chen N."/>
            <person name="Nash P."/>
            <person name="Ginger M.L."/>
            <person name="Horn M."/>
            <person name="Schaap P."/>
            <person name="Caler L."/>
            <person name="Loftus B."/>
        </authorList>
    </citation>
    <scope>NUCLEOTIDE SEQUENCE [LARGE SCALE GENOMIC DNA]</scope>
    <source>
        <strain evidence="2 3">Neff</strain>
    </source>
</reference>
<dbReference type="RefSeq" id="XP_004367761.1">
    <property type="nucleotide sequence ID" value="XM_004367704.1"/>
</dbReference>
<organism evidence="2 3">
    <name type="scientific">Acanthamoeba castellanii (strain ATCC 30010 / Neff)</name>
    <dbReference type="NCBI Taxonomy" id="1257118"/>
    <lineage>
        <taxon>Eukaryota</taxon>
        <taxon>Amoebozoa</taxon>
        <taxon>Discosea</taxon>
        <taxon>Longamoebia</taxon>
        <taxon>Centramoebida</taxon>
        <taxon>Acanthamoebidae</taxon>
        <taxon>Acanthamoeba</taxon>
    </lineage>
</organism>
<dbReference type="VEuPathDB" id="AmoebaDB:ACA1_081090"/>
<evidence type="ECO:0000313" key="3">
    <source>
        <dbReference type="Proteomes" id="UP000011083"/>
    </source>
</evidence>